<evidence type="ECO:0000313" key="2">
    <source>
        <dbReference type="Proteomes" id="UP001363622"/>
    </source>
</evidence>
<accession>A0ABR1KEZ2</accession>
<dbReference type="Proteomes" id="UP001363622">
    <property type="component" value="Unassembled WGS sequence"/>
</dbReference>
<dbReference type="PROSITE" id="PS51257">
    <property type="entry name" value="PROKAR_LIPOPROTEIN"/>
    <property type="match status" value="1"/>
</dbReference>
<gene>
    <name evidence="1" type="ORF">IWZ03DRAFT_388449</name>
</gene>
<sequence>MLQCPRLQATHTALSRDKPRAERRLGWMSLSACSCERAGQPVRQKDEQAGRRENELARTRLSLPSEKCIPWIMHAGFPPACSASQSISKACTARTTDATKMKRHHEHQPDWTYVSVQVFALGICLGNATASLTKSLHKASLLACSQTMPNQPARHKSTPMRHPSQRLHLPTPSPPYLFLSSIFAPEHAPLLHYIRHSSVPALLGRRRGLGFGQAKTNG</sequence>
<comment type="caution">
    <text evidence="1">The sequence shown here is derived from an EMBL/GenBank/DDBJ whole genome shotgun (WGS) entry which is preliminary data.</text>
</comment>
<keyword evidence="2" id="KW-1185">Reference proteome</keyword>
<reference evidence="1 2" key="1">
    <citation type="submission" date="2024-04" db="EMBL/GenBank/DDBJ databases">
        <title>Phyllosticta paracitricarpa is synonymous to the EU quarantine fungus P. citricarpa based on phylogenomic analyses.</title>
        <authorList>
            <consortium name="Lawrence Berkeley National Laboratory"/>
            <person name="Van Ingen-Buijs V.A."/>
            <person name="Van Westerhoven A.C."/>
            <person name="Haridas S."/>
            <person name="Skiadas P."/>
            <person name="Martin F."/>
            <person name="Groenewald J.Z."/>
            <person name="Crous P.W."/>
            <person name="Seidl M.F."/>
        </authorList>
    </citation>
    <scope>NUCLEOTIDE SEQUENCE [LARGE SCALE GENOMIC DNA]</scope>
    <source>
        <strain evidence="1 2">CBS 123371</strain>
    </source>
</reference>
<proteinExistence type="predicted"/>
<name>A0ABR1KEZ2_9PEZI</name>
<evidence type="ECO:0000313" key="1">
    <source>
        <dbReference type="EMBL" id="KAK7510400.1"/>
    </source>
</evidence>
<protein>
    <submittedName>
        <fullName evidence="1">Uncharacterized protein</fullName>
    </submittedName>
</protein>
<dbReference type="EMBL" id="JBBPHU010000014">
    <property type="protein sequence ID" value="KAK7510400.1"/>
    <property type="molecule type" value="Genomic_DNA"/>
</dbReference>
<organism evidence="1 2">
    <name type="scientific">Phyllosticta citriasiana</name>
    <dbReference type="NCBI Taxonomy" id="595635"/>
    <lineage>
        <taxon>Eukaryota</taxon>
        <taxon>Fungi</taxon>
        <taxon>Dikarya</taxon>
        <taxon>Ascomycota</taxon>
        <taxon>Pezizomycotina</taxon>
        <taxon>Dothideomycetes</taxon>
        <taxon>Dothideomycetes incertae sedis</taxon>
        <taxon>Botryosphaeriales</taxon>
        <taxon>Phyllostictaceae</taxon>
        <taxon>Phyllosticta</taxon>
    </lineage>
</organism>